<name>A0ABN2SIA5_9PSEU</name>
<dbReference type="Proteomes" id="UP001501116">
    <property type="component" value="Unassembled WGS sequence"/>
</dbReference>
<proteinExistence type="predicted"/>
<dbReference type="Pfam" id="PF22740">
    <property type="entry name" value="PapZ_C"/>
    <property type="match status" value="1"/>
</dbReference>
<reference evidence="2 3" key="1">
    <citation type="journal article" date="2019" name="Int. J. Syst. Evol. Microbiol.">
        <title>The Global Catalogue of Microorganisms (GCM) 10K type strain sequencing project: providing services to taxonomists for standard genome sequencing and annotation.</title>
        <authorList>
            <consortium name="The Broad Institute Genomics Platform"/>
            <consortium name="The Broad Institute Genome Sequencing Center for Infectious Disease"/>
            <person name="Wu L."/>
            <person name="Ma J."/>
        </authorList>
    </citation>
    <scope>NUCLEOTIDE SEQUENCE [LARGE SCALE GENOMIC DNA]</scope>
    <source>
        <strain evidence="2 3">JCM 14545</strain>
    </source>
</reference>
<evidence type="ECO:0000259" key="1">
    <source>
        <dbReference type="Pfam" id="PF22740"/>
    </source>
</evidence>
<comment type="caution">
    <text evidence="2">The sequence shown here is derived from an EMBL/GenBank/DDBJ whole genome shotgun (WGS) entry which is preliminary data.</text>
</comment>
<gene>
    <name evidence="2" type="ORF">GCM10009754_75590</name>
</gene>
<feature type="domain" description="RapZ C-terminal" evidence="1">
    <location>
        <begin position="4"/>
        <end position="119"/>
    </location>
</feature>
<dbReference type="EMBL" id="BAAANN010000044">
    <property type="protein sequence ID" value="GAA1986526.1"/>
    <property type="molecule type" value="Genomic_DNA"/>
</dbReference>
<protein>
    <recommendedName>
        <fullName evidence="1">RapZ C-terminal domain-containing protein</fullName>
    </recommendedName>
</protein>
<dbReference type="PANTHER" id="PTHR30448">
    <property type="entry name" value="RNASE ADAPTER PROTEIN RAPZ"/>
    <property type="match status" value="1"/>
</dbReference>
<sequence length="130" mass="14174">MSARIQVVSFGYGHHDDPAADITVDIRRRVYDPHLAPELRHLTGLDSEIRDRVADFPGVRGLVGDAFRMAVSLAGLGAESVTVAFGCVGGRHRSVVLAELLHLRAVAAGWVTGVEHRHIDRPVLPRKEDP</sequence>
<dbReference type="RefSeq" id="WP_344430004.1">
    <property type="nucleotide sequence ID" value="NZ_BAAANN010000044.1"/>
</dbReference>
<evidence type="ECO:0000313" key="2">
    <source>
        <dbReference type="EMBL" id="GAA1986526.1"/>
    </source>
</evidence>
<dbReference type="PANTHER" id="PTHR30448:SF0">
    <property type="entry name" value="RNASE ADAPTER PROTEIN RAPZ"/>
    <property type="match status" value="1"/>
</dbReference>
<accession>A0ABN2SIA5</accession>
<dbReference type="InterPro" id="IPR005337">
    <property type="entry name" value="RapZ-like"/>
</dbReference>
<keyword evidence="3" id="KW-1185">Reference proteome</keyword>
<evidence type="ECO:0000313" key="3">
    <source>
        <dbReference type="Proteomes" id="UP001501116"/>
    </source>
</evidence>
<organism evidence="2 3">
    <name type="scientific">Amycolatopsis minnesotensis</name>
    <dbReference type="NCBI Taxonomy" id="337894"/>
    <lineage>
        <taxon>Bacteria</taxon>
        <taxon>Bacillati</taxon>
        <taxon>Actinomycetota</taxon>
        <taxon>Actinomycetes</taxon>
        <taxon>Pseudonocardiales</taxon>
        <taxon>Pseudonocardiaceae</taxon>
        <taxon>Amycolatopsis</taxon>
    </lineage>
</organism>
<dbReference type="InterPro" id="IPR053931">
    <property type="entry name" value="RapZ_C"/>
</dbReference>